<protein>
    <submittedName>
        <fullName evidence="1">Uncharacterized protein</fullName>
    </submittedName>
</protein>
<evidence type="ECO:0000313" key="1">
    <source>
        <dbReference type="EMBL" id="SUZ98300.1"/>
    </source>
</evidence>
<organism evidence="1">
    <name type="scientific">marine metagenome</name>
    <dbReference type="NCBI Taxonomy" id="408172"/>
    <lineage>
        <taxon>unclassified sequences</taxon>
        <taxon>metagenomes</taxon>
        <taxon>ecological metagenomes</taxon>
    </lineage>
</organism>
<name>A0A381S2L2_9ZZZZ</name>
<reference evidence="1" key="1">
    <citation type="submission" date="2018-05" db="EMBL/GenBank/DDBJ databases">
        <authorList>
            <person name="Lanie J.A."/>
            <person name="Ng W.-L."/>
            <person name="Kazmierczak K.M."/>
            <person name="Andrzejewski T.M."/>
            <person name="Davidsen T.M."/>
            <person name="Wayne K.J."/>
            <person name="Tettelin H."/>
            <person name="Glass J.I."/>
            <person name="Rusch D."/>
            <person name="Podicherti R."/>
            <person name="Tsui H.-C.T."/>
            <person name="Winkler M.E."/>
        </authorList>
    </citation>
    <scope>NUCLEOTIDE SEQUENCE</scope>
</reference>
<dbReference type="AlphaFoldDB" id="A0A381S2L2"/>
<proteinExistence type="predicted"/>
<gene>
    <name evidence="1" type="ORF">METZ01_LOCUS51154</name>
</gene>
<dbReference type="EMBL" id="UINC01002591">
    <property type="protein sequence ID" value="SUZ98300.1"/>
    <property type="molecule type" value="Genomic_DNA"/>
</dbReference>
<sequence length="60" mass="6488">MASIIITIAEATGQYLLLKNSCHRTFPIIKVSGPPSNSRITNSPTDGMKTSIELAIIPFK</sequence>
<accession>A0A381S2L2</accession>